<dbReference type="PANTHER" id="PTHR11351">
    <property type="entry name" value="ACYL-COA DESATURASE"/>
    <property type="match status" value="1"/>
</dbReference>
<dbReference type="RefSeq" id="WP_198109373.1">
    <property type="nucleotide sequence ID" value="NZ_JAEDAK010000001.1"/>
</dbReference>
<keyword evidence="8" id="KW-0443">Lipid metabolism</keyword>
<evidence type="ECO:0000259" key="12">
    <source>
        <dbReference type="Pfam" id="PF01610"/>
    </source>
</evidence>
<evidence type="ECO:0000259" key="11">
    <source>
        <dbReference type="Pfam" id="PF00487"/>
    </source>
</evidence>
<comment type="similarity">
    <text evidence="2">Belongs to the fatty acid desaturase type 2 family.</text>
</comment>
<dbReference type="InterPro" id="IPR002560">
    <property type="entry name" value="Transposase_DDE"/>
</dbReference>
<dbReference type="InterPro" id="IPR015876">
    <property type="entry name" value="Acyl-CoA_DS"/>
</dbReference>
<keyword evidence="7" id="KW-0408">Iron</keyword>
<evidence type="ECO:0000256" key="8">
    <source>
        <dbReference type="ARBA" id="ARBA00023098"/>
    </source>
</evidence>
<accession>A0A931NCP1</accession>
<feature type="domain" description="Transposase IS204/IS1001/IS1096/IS1165 DDE" evidence="12">
    <location>
        <begin position="279"/>
        <end position="403"/>
    </location>
</feature>
<dbReference type="EMBL" id="JAEDAK010000001">
    <property type="protein sequence ID" value="MBH9575777.1"/>
    <property type="molecule type" value="Genomic_DNA"/>
</dbReference>
<evidence type="ECO:0000256" key="2">
    <source>
        <dbReference type="ARBA" id="ARBA00008749"/>
    </source>
</evidence>
<dbReference type="AlphaFoldDB" id="A0A931NCP1"/>
<evidence type="ECO:0000256" key="4">
    <source>
        <dbReference type="ARBA" id="ARBA00022832"/>
    </source>
</evidence>
<evidence type="ECO:0000256" key="3">
    <source>
        <dbReference type="ARBA" id="ARBA00022692"/>
    </source>
</evidence>
<evidence type="ECO:0000313" key="14">
    <source>
        <dbReference type="Proteomes" id="UP000613266"/>
    </source>
</evidence>
<keyword evidence="9 10" id="KW-0472">Membrane</keyword>
<evidence type="ECO:0000256" key="6">
    <source>
        <dbReference type="ARBA" id="ARBA00023002"/>
    </source>
</evidence>
<dbReference type="PRINTS" id="PR00075">
    <property type="entry name" value="FACDDSATRASE"/>
</dbReference>
<dbReference type="GO" id="GO:0006631">
    <property type="term" value="P:fatty acid metabolic process"/>
    <property type="evidence" value="ECO:0007669"/>
    <property type="project" value="UniProtKB-KW"/>
</dbReference>
<evidence type="ECO:0000256" key="9">
    <source>
        <dbReference type="ARBA" id="ARBA00023136"/>
    </source>
</evidence>
<keyword evidence="14" id="KW-1185">Reference proteome</keyword>
<evidence type="ECO:0000256" key="5">
    <source>
        <dbReference type="ARBA" id="ARBA00022989"/>
    </source>
</evidence>
<keyword evidence="3 10" id="KW-0812">Transmembrane</keyword>
<keyword evidence="5 10" id="KW-1133">Transmembrane helix</keyword>
<reference evidence="13" key="1">
    <citation type="submission" date="2020-12" db="EMBL/GenBank/DDBJ databases">
        <title>The genome sequence of Inhella sp. 1Y17.</title>
        <authorList>
            <person name="Liu Y."/>
        </authorList>
    </citation>
    <scope>NUCLEOTIDE SEQUENCE</scope>
    <source>
        <strain evidence="13">1Y17</strain>
    </source>
</reference>
<dbReference type="GO" id="GO:0016020">
    <property type="term" value="C:membrane"/>
    <property type="evidence" value="ECO:0007669"/>
    <property type="project" value="UniProtKB-SubCell"/>
</dbReference>
<organism evidence="13 14">
    <name type="scientific">Inhella proteolytica</name>
    <dbReference type="NCBI Taxonomy" id="2795029"/>
    <lineage>
        <taxon>Bacteria</taxon>
        <taxon>Pseudomonadati</taxon>
        <taxon>Pseudomonadota</taxon>
        <taxon>Betaproteobacteria</taxon>
        <taxon>Burkholderiales</taxon>
        <taxon>Sphaerotilaceae</taxon>
        <taxon>Inhella</taxon>
    </lineage>
</organism>
<comment type="caution">
    <text evidence="13">The sequence shown here is derived from an EMBL/GenBank/DDBJ whole genome shotgun (WGS) entry which is preliminary data.</text>
</comment>
<evidence type="ECO:0000256" key="7">
    <source>
        <dbReference type="ARBA" id="ARBA00023004"/>
    </source>
</evidence>
<evidence type="ECO:0000256" key="1">
    <source>
        <dbReference type="ARBA" id="ARBA00004141"/>
    </source>
</evidence>
<dbReference type="CDD" id="cd03505">
    <property type="entry name" value="Delta9-FADS-like"/>
    <property type="match status" value="1"/>
</dbReference>
<evidence type="ECO:0000256" key="10">
    <source>
        <dbReference type="SAM" id="Phobius"/>
    </source>
</evidence>
<feature type="transmembrane region" description="Helical" evidence="10">
    <location>
        <begin position="146"/>
        <end position="163"/>
    </location>
</feature>
<dbReference type="InterPro" id="IPR005804">
    <property type="entry name" value="FA_desaturase_dom"/>
</dbReference>
<sequence length="410" mass="46490">MNAWTAAFDAFATWAGQGLADASFWTILAYVLVTTHITIVSVTLYLHRSQAHRSVDMHPAVAHFFRFWLWLNTGMVTKEWVAIHRKHHAKCETEEDPHSPQTRGLKALLLTGVELYRTEAKNAETISKYGHGTPDDWMERQVYTRLGIHGVAALLVFNVLMFGGWGATIWAIQMLWIPLWATGVINGIGHYWGYRNFEAPDASTNVSPIGFIVGGEELHNNHHTFPTSAKFSVKKYEFDIGWGYIRLLQFFGLAQPRKRPPQLVEGAIQPADRQTLEAVIANRYEVMARFGREMKAACRQELDRLKAEGARHSARWSELKLAKRWLPRDADRIPAELGAKLAAVRAANPVLDQWLTMREELRQLWTRTNVSAEQLVKDLQAWCARAEASGIEELKALSMRLRASRLPSAA</sequence>
<feature type="transmembrane region" description="Helical" evidence="10">
    <location>
        <begin position="169"/>
        <end position="188"/>
    </location>
</feature>
<dbReference type="PANTHER" id="PTHR11351:SF33">
    <property type="entry name" value="DELTA-9 FATTY ACID DESATURASE, DESA"/>
    <property type="match status" value="1"/>
</dbReference>
<feature type="domain" description="Fatty acid desaturase" evidence="11">
    <location>
        <begin position="25"/>
        <end position="227"/>
    </location>
</feature>
<dbReference type="Pfam" id="PF00487">
    <property type="entry name" value="FA_desaturase"/>
    <property type="match status" value="1"/>
</dbReference>
<feature type="transmembrane region" description="Helical" evidence="10">
    <location>
        <begin position="24"/>
        <end position="46"/>
    </location>
</feature>
<proteinExistence type="inferred from homology"/>
<keyword evidence="4" id="KW-0276">Fatty acid metabolism</keyword>
<name>A0A931NCP1_9BURK</name>
<gene>
    <name evidence="13" type="ORF">I7X39_02560</name>
</gene>
<comment type="subcellular location">
    <subcellularLocation>
        <location evidence="1">Membrane</location>
        <topology evidence="1">Multi-pass membrane protein</topology>
    </subcellularLocation>
</comment>
<evidence type="ECO:0000313" key="13">
    <source>
        <dbReference type="EMBL" id="MBH9575777.1"/>
    </source>
</evidence>
<dbReference type="GO" id="GO:0016717">
    <property type="term" value="F:oxidoreductase activity, acting on paired donors, with oxidation of a pair of donors resulting in the reduction of molecular oxygen to two molecules of water"/>
    <property type="evidence" value="ECO:0007669"/>
    <property type="project" value="InterPro"/>
</dbReference>
<keyword evidence="6" id="KW-0560">Oxidoreductase</keyword>
<protein>
    <submittedName>
        <fullName evidence="13">Fatty acid desaturase</fullName>
    </submittedName>
</protein>
<dbReference type="Proteomes" id="UP000613266">
    <property type="component" value="Unassembled WGS sequence"/>
</dbReference>
<dbReference type="Pfam" id="PF01610">
    <property type="entry name" value="DDE_Tnp_ISL3"/>
    <property type="match status" value="1"/>
</dbReference>